<dbReference type="InterPro" id="IPR008778">
    <property type="entry name" value="Pirin_C_dom"/>
</dbReference>
<evidence type="ECO:0000256" key="4">
    <source>
        <dbReference type="SAM" id="MobiDB-lite"/>
    </source>
</evidence>
<evidence type="ECO:0000313" key="8">
    <source>
        <dbReference type="Proteomes" id="UP000237925"/>
    </source>
</evidence>
<dbReference type="RefSeq" id="WP_106683403.1">
    <property type="nucleotide sequence ID" value="NZ_CP027667.1"/>
</dbReference>
<accession>A0A2R3QB77</accession>
<dbReference type="PANTHER" id="PTHR13903:SF8">
    <property type="entry name" value="PIRIN"/>
    <property type="match status" value="1"/>
</dbReference>
<dbReference type="InterPro" id="IPR014710">
    <property type="entry name" value="RmlC-like_jellyroll"/>
</dbReference>
<sequence>MSTVDMVIEQRRRSLGGGFEVGRVLPFAKRRMVGPFIFFDHMGPLDLAAGVDRSVDVRPHPHIGLSTVTYLFAGEMMHRDSIGYQQAIRPREVNWMTAGSGVTHSERFEKARAVGDHLHGIQAWVALPREFEESDPSFSHHEGSDLPQWSEGGVEGRLIAGSAYGLTAGAATHSPLFYAHLDVQAGATAEIPSGHAERALYIATGAVELGGQRYQAGRMLVLGADASRLRAVEPSSVMVLGGEPIGERHIYWNFVSSSKERLAQAAADWEAGRMKLPDADDQEFIPLPDGPRPSAPAMS</sequence>
<keyword evidence="2" id="KW-0408">Iron</keyword>
<dbReference type="KEGG" id="mela:C6568_06420"/>
<dbReference type="GO" id="GO:0046872">
    <property type="term" value="F:metal ion binding"/>
    <property type="evidence" value="ECO:0007669"/>
    <property type="project" value="UniProtKB-KW"/>
</dbReference>
<dbReference type="InterPro" id="IPR003829">
    <property type="entry name" value="Pirin_N_dom"/>
</dbReference>
<evidence type="ECO:0000256" key="3">
    <source>
        <dbReference type="RuleBase" id="RU003457"/>
    </source>
</evidence>
<comment type="similarity">
    <text evidence="1 3">Belongs to the pirin family.</text>
</comment>
<dbReference type="EMBL" id="CP027667">
    <property type="protein sequence ID" value="AVO48924.1"/>
    <property type="molecule type" value="Genomic_DNA"/>
</dbReference>
<dbReference type="SUPFAM" id="SSF51182">
    <property type="entry name" value="RmlC-like cupins"/>
    <property type="match status" value="1"/>
</dbReference>
<feature type="domain" description="Pirin N-terminal" evidence="5">
    <location>
        <begin position="19"/>
        <end position="125"/>
    </location>
</feature>
<gene>
    <name evidence="7" type="ORF">C6568_06420</name>
</gene>
<dbReference type="InterPro" id="IPR011051">
    <property type="entry name" value="RmlC_Cupin_sf"/>
</dbReference>
<comment type="cofactor">
    <cofactor evidence="2">
        <name>Fe cation</name>
        <dbReference type="ChEBI" id="CHEBI:24875"/>
    </cofactor>
    <text evidence="2">Binds 1 Fe cation per subunit.</text>
</comment>
<evidence type="ECO:0000256" key="2">
    <source>
        <dbReference type="PIRSR" id="PIRSR006232-1"/>
    </source>
</evidence>
<dbReference type="CDD" id="cd02247">
    <property type="entry name" value="cupin_pirin_C"/>
    <property type="match status" value="1"/>
</dbReference>
<dbReference type="Proteomes" id="UP000237925">
    <property type="component" value="Chromosome"/>
</dbReference>
<keyword evidence="8" id="KW-1185">Reference proteome</keyword>
<feature type="compositionally biased region" description="Pro residues" evidence="4">
    <location>
        <begin position="288"/>
        <end position="299"/>
    </location>
</feature>
<dbReference type="InterPro" id="IPR012093">
    <property type="entry name" value="Pirin"/>
</dbReference>
<organism evidence="7 8">
    <name type="scientific">Melaminivora suipulveris</name>
    <dbReference type="NCBI Taxonomy" id="2109913"/>
    <lineage>
        <taxon>Bacteria</taxon>
        <taxon>Pseudomonadati</taxon>
        <taxon>Pseudomonadota</taxon>
        <taxon>Betaproteobacteria</taxon>
        <taxon>Burkholderiales</taxon>
        <taxon>Comamonadaceae</taxon>
        <taxon>Melaminivora</taxon>
    </lineage>
</organism>
<keyword evidence="2" id="KW-0479">Metal-binding</keyword>
<dbReference type="PANTHER" id="PTHR13903">
    <property type="entry name" value="PIRIN-RELATED"/>
    <property type="match status" value="1"/>
</dbReference>
<dbReference type="Pfam" id="PF05726">
    <property type="entry name" value="Pirin_C"/>
    <property type="match status" value="1"/>
</dbReference>
<dbReference type="CDD" id="cd02909">
    <property type="entry name" value="cupin_pirin_N"/>
    <property type="match status" value="1"/>
</dbReference>
<feature type="binding site" evidence="2">
    <location>
        <position position="60"/>
    </location>
    <ligand>
        <name>Fe cation</name>
        <dbReference type="ChEBI" id="CHEBI:24875"/>
    </ligand>
</feature>
<evidence type="ECO:0000259" key="6">
    <source>
        <dbReference type="Pfam" id="PF05726"/>
    </source>
</evidence>
<reference evidence="7 8" key="1">
    <citation type="submission" date="2018-03" db="EMBL/GenBank/DDBJ databases">
        <title>Genome sequencing of Melaminivora sp.</title>
        <authorList>
            <person name="Kim S.-J."/>
            <person name="Heo J."/>
            <person name="Ahn J.-H."/>
            <person name="Kwon S.-W."/>
        </authorList>
    </citation>
    <scope>NUCLEOTIDE SEQUENCE [LARGE SCALE GENOMIC DNA]</scope>
    <source>
        <strain evidence="7 8">SC2-9</strain>
    </source>
</reference>
<proteinExistence type="inferred from homology"/>
<dbReference type="Gene3D" id="2.60.120.10">
    <property type="entry name" value="Jelly Rolls"/>
    <property type="match status" value="2"/>
</dbReference>
<dbReference type="Pfam" id="PF02678">
    <property type="entry name" value="Pirin"/>
    <property type="match status" value="1"/>
</dbReference>
<protein>
    <recommendedName>
        <fullName evidence="9">Pirin family protein</fullName>
    </recommendedName>
</protein>
<feature type="domain" description="Pirin C-terminal" evidence="6">
    <location>
        <begin position="178"/>
        <end position="274"/>
    </location>
</feature>
<dbReference type="OrthoDB" id="321327at2"/>
<evidence type="ECO:0000256" key="1">
    <source>
        <dbReference type="ARBA" id="ARBA00008416"/>
    </source>
</evidence>
<feature type="binding site" evidence="2">
    <location>
        <position position="62"/>
    </location>
    <ligand>
        <name>Fe cation</name>
        <dbReference type="ChEBI" id="CHEBI:24875"/>
    </ligand>
</feature>
<feature type="region of interest" description="Disordered" evidence="4">
    <location>
        <begin position="275"/>
        <end position="299"/>
    </location>
</feature>
<dbReference type="PIRSF" id="PIRSF006232">
    <property type="entry name" value="Pirin"/>
    <property type="match status" value="1"/>
</dbReference>
<evidence type="ECO:0000259" key="5">
    <source>
        <dbReference type="Pfam" id="PF02678"/>
    </source>
</evidence>
<evidence type="ECO:0000313" key="7">
    <source>
        <dbReference type="EMBL" id="AVO48924.1"/>
    </source>
</evidence>
<feature type="binding site" evidence="2">
    <location>
        <position position="104"/>
    </location>
    <ligand>
        <name>Fe cation</name>
        <dbReference type="ChEBI" id="CHEBI:24875"/>
    </ligand>
</feature>
<name>A0A2R3QB77_9BURK</name>
<feature type="binding site" evidence="2">
    <location>
        <position position="106"/>
    </location>
    <ligand>
        <name>Fe cation</name>
        <dbReference type="ChEBI" id="CHEBI:24875"/>
    </ligand>
</feature>
<dbReference type="AlphaFoldDB" id="A0A2R3QB77"/>
<evidence type="ECO:0008006" key="9">
    <source>
        <dbReference type="Google" id="ProtNLM"/>
    </source>
</evidence>